<dbReference type="AlphaFoldDB" id="A6NS96"/>
<dbReference type="STRING" id="411467.BACCAP_01075"/>
<evidence type="ECO:0000313" key="1">
    <source>
        <dbReference type="EMBL" id="EDN01134.1"/>
    </source>
</evidence>
<dbReference type="Proteomes" id="UP000003639">
    <property type="component" value="Unassembled WGS sequence"/>
</dbReference>
<accession>A6NS96</accession>
<dbReference type="RefSeq" id="WP_006571623.1">
    <property type="nucleotide sequence ID" value="NZ_AAXG02000007.1"/>
</dbReference>
<reference evidence="1 2" key="2">
    <citation type="submission" date="2007-06" db="EMBL/GenBank/DDBJ databases">
        <title>Draft genome sequence of Pseudoflavonifractor capillosus ATCC 29799.</title>
        <authorList>
            <person name="Sudarsanam P."/>
            <person name="Ley R."/>
            <person name="Guruge J."/>
            <person name="Turnbaugh P.J."/>
            <person name="Mahowald M."/>
            <person name="Liep D."/>
            <person name="Gordon J."/>
        </authorList>
    </citation>
    <scope>NUCLEOTIDE SEQUENCE [LARGE SCALE GENOMIC DNA]</scope>
    <source>
        <strain evidence="1 2">ATCC 29799</strain>
    </source>
</reference>
<comment type="caution">
    <text evidence="1">The sequence shown here is derived from an EMBL/GenBank/DDBJ whole genome shotgun (WGS) entry which is preliminary data.</text>
</comment>
<organism evidence="1 2">
    <name type="scientific">Pseudoflavonifractor capillosus ATCC 29799</name>
    <dbReference type="NCBI Taxonomy" id="411467"/>
    <lineage>
        <taxon>Bacteria</taxon>
        <taxon>Bacillati</taxon>
        <taxon>Bacillota</taxon>
        <taxon>Clostridia</taxon>
        <taxon>Eubacteriales</taxon>
        <taxon>Oscillospiraceae</taxon>
        <taxon>Pseudoflavonifractor</taxon>
    </lineage>
</organism>
<reference evidence="1 2" key="1">
    <citation type="submission" date="2007-04" db="EMBL/GenBank/DDBJ databases">
        <authorList>
            <person name="Fulton L."/>
            <person name="Clifton S."/>
            <person name="Fulton B."/>
            <person name="Xu J."/>
            <person name="Minx P."/>
            <person name="Pepin K.H."/>
            <person name="Johnson M."/>
            <person name="Thiruvilangam P."/>
            <person name="Bhonagiri V."/>
            <person name="Nash W.E."/>
            <person name="Mardis E.R."/>
            <person name="Wilson R.K."/>
        </authorList>
    </citation>
    <scope>NUCLEOTIDE SEQUENCE [LARGE SCALE GENOMIC DNA]</scope>
    <source>
        <strain evidence="1 2">ATCC 29799</strain>
    </source>
</reference>
<evidence type="ECO:0000313" key="2">
    <source>
        <dbReference type="Proteomes" id="UP000003639"/>
    </source>
</evidence>
<dbReference type="EMBL" id="AAXG02000007">
    <property type="protein sequence ID" value="EDN01134.1"/>
    <property type="molecule type" value="Genomic_DNA"/>
</dbReference>
<keyword evidence="2" id="KW-1185">Reference proteome</keyword>
<gene>
    <name evidence="1" type="ORF">BACCAP_01075</name>
</gene>
<sequence>MEHISMETLGVLLEMLELCEFFLQKYSQDYHLQISKTGFEAQYREWARKRELLHDLIVWLEASVFELDD</sequence>
<proteinExistence type="predicted"/>
<protein>
    <submittedName>
        <fullName evidence="1">Uncharacterized protein</fullName>
    </submittedName>
</protein>
<name>A6NS96_9FIRM</name>